<gene>
    <name evidence="1" type="ORF">H8K52_03350</name>
</gene>
<protein>
    <submittedName>
        <fullName evidence="1">Uncharacterized protein</fullName>
    </submittedName>
</protein>
<proteinExistence type="predicted"/>
<sequence length="51" mass="6029">MIHRIEIANAWEKPKPLEGHWQKHAIFESRRLWMPNAAQDGGIEHTISRQI</sequence>
<dbReference type="EMBL" id="JACOFW010000002">
    <property type="protein sequence ID" value="MBC3806383.1"/>
    <property type="molecule type" value="Genomic_DNA"/>
</dbReference>
<organism evidence="1 2">
    <name type="scientific">Undibacterium seohonense</name>
    <dbReference type="NCBI Taxonomy" id="1344950"/>
    <lineage>
        <taxon>Bacteria</taxon>
        <taxon>Pseudomonadati</taxon>
        <taxon>Pseudomonadota</taxon>
        <taxon>Betaproteobacteria</taxon>
        <taxon>Burkholderiales</taxon>
        <taxon>Oxalobacteraceae</taxon>
        <taxon>Undibacterium</taxon>
    </lineage>
</organism>
<name>A0ABR6X136_9BURK</name>
<evidence type="ECO:0000313" key="1">
    <source>
        <dbReference type="EMBL" id="MBC3806383.1"/>
    </source>
</evidence>
<dbReference type="Proteomes" id="UP000648257">
    <property type="component" value="Unassembled WGS sequence"/>
</dbReference>
<dbReference type="RefSeq" id="WP_186921416.1">
    <property type="nucleotide sequence ID" value="NZ_JACOFW010000002.1"/>
</dbReference>
<accession>A0ABR6X136</accession>
<reference evidence="1 2" key="1">
    <citation type="submission" date="2020-08" db="EMBL/GenBank/DDBJ databases">
        <title>Novel species isolated from subtropical streams in China.</title>
        <authorList>
            <person name="Lu H."/>
        </authorList>
    </citation>
    <scope>NUCLEOTIDE SEQUENCE [LARGE SCALE GENOMIC DNA]</scope>
    <source>
        <strain evidence="1 2">KACC 16656</strain>
    </source>
</reference>
<evidence type="ECO:0000313" key="2">
    <source>
        <dbReference type="Proteomes" id="UP000648257"/>
    </source>
</evidence>
<comment type="caution">
    <text evidence="1">The sequence shown here is derived from an EMBL/GenBank/DDBJ whole genome shotgun (WGS) entry which is preliminary data.</text>
</comment>
<keyword evidence="2" id="KW-1185">Reference proteome</keyword>